<comment type="caution">
    <text evidence="1">The sequence shown here is derived from an EMBL/GenBank/DDBJ whole genome shotgun (WGS) entry which is preliminary data.</text>
</comment>
<feature type="non-terminal residue" evidence="1">
    <location>
        <position position="54"/>
    </location>
</feature>
<gene>
    <name evidence="1" type="ORF">GMARGA_LOCUS35694</name>
</gene>
<evidence type="ECO:0000313" key="2">
    <source>
        <dbReference type="Proteomes" id="UP000789901"/>
    </source>
</evidence>
<accession>A0ABN7WVK9</accession>
<organism evidence="1 2">
    <name type="scientific">Gigaspora margarita</name>
    <dbReference type="NCBI Taxonomy" id="4874"/>
    <lineage>
        <taxon>Eukaryota</taxon>
        <taxon>Fungi</taxon>
        <taxon>Fungi incertae sedis</taxon>
        <taxon>Mucoromycota</taxon>
        <taxon>Glomeromycotina</taxon>
        <taxon>Glomeromycetes</taxon>
        <taxon>Diversisporales</taxon>
        <taxon>Gigasporaceae</taxon>
        <taxon>Gigaspora</taxon>
    </lineage>
</organism>
<name>A0ABN7WVK9_GIGMA</name>
<evidence type="ECO:0000313" key="1">
    <source>
        <dbReference type="EMBL" id="CAG8841908.1"/>
    </source>
</evidence>
<reference evidence="1 2" key="1">
    <citation type="submission" date="2021-06" db="EMBL/GenBank/DDBJ databases">
        <authorList>
            <person name="Kallberg Y."/>
            <person name="Tangrot J."/>
            <person name="Rosling A."/>
        </authorList>
    </citation>
    <scope>NUCLEOTIDE SEQUENCE [LARGE SCALE GENOMIC DNA]</scope>
    <source>
        <strain evidence="1 2">120-4 pot B 10/14</strain>
    </source>
</reference>
<feature type="non-terminal residue" evidence="1">
    <location>
        <position position="1"/>
    </location>
</feature>
<protein>
    <submittedName>
        <fullName evidence="1">23871_t:CDS:1</fullName>
    </submittedName>
</protein>
<sequence length="54" mass="6264">TCLNSLIQNQLALQLTITELAYNNKLVTGIATFESDTPQLALFYQWYHEQLEFN</sequence>
<dbReference type="Proteomes" id="UP000789901">
    <property type="component" value="Unassembled WGS sequence"/>
</dbReference>
<keyword evidence="2" id="KW-1185">Reference proteome</keyword>
<dbReference type="EMBL" id="CAJVQB010067298">
    <property type="protein sequence ID" value="CAG8841908.1"/>
    <property type="molecule type" value="Genomic_DNA"/>
</dbReference>
<proteinExistence type="predicted"/>